<dbReference type="PANTHER" id="PTHR48475">
    <property type="entry name" value="RIBONUCLEASE H"/>
    <property type="match status" value="1"/>
</dbReference>
<dbReference type="InterPro" id="IPR012337">
    <property type="entry name" value="RNaseH-like_sf"/>
</dbReference>
<comment type="caution">
    <text evidence="3">The sequence shown here is derived from an EMBL/GenBank/DDBJ whole genome shotgun (WGS) entry which is preliminary data.</text>
</comment>
<dbReference type="GO" id="GO:0003676">
    <property type="term" value="F:nucleic acid binding"/>
    <property type="evidence" value="ECO:0007669"/>
    <property type="project" value="InterPro"/>
</dbReference>
<dbReference type="SUPFAM" id="SSF53098">
    <property type="entry name" value="Ribonuclease H-like"/>
    <property type="match status" value="1"/>
</dbReference>
<evidence type="ECO:0000259" key="2">
    <source>
        <dbReference type="Pfam" id="PF13456"/>
    </source>
</evidence>
<dbReference type="CDD" id="cd09279">
    <property type="entry name" value="RNase_HI_like"/>
    <property type="match status" value="1"/>
</dbReference>
<protein>
    <recommendedName>
        <fullName evidence="2">RNase H type-1 domain-containing protein</fullName>
    </recommendedName>
</protein>
<organism evidence="3 4">
    <name type="scientific">Punica granatum</name>
    <name type="common">Pomegranate</name>
    <dbReference type="NCBI Taxonomy" id="22663"/>
    <lineage>
        <taxon>Eukaryota</taxon>
        <taxon>Viridiplantae</taxon>
        <taxon>Streptophyta</taxon>
        <taxon>Embryophyta</taxon>
        <taxon>Tracheophyta</taxon>
        <taxon>Spermatophyta</taxon>
        <taxon>Magnoliopsida</taxon>
        <taxon>eudicotyledons</taxon>
        <taxon>Gunneridae</taxon>
        <taxon>Pentapetalae</taxon>
        <taxon>rosids</taxon>
        <taxon>malvids</taxon>
        <taxon>Myrtales</taxon>
        <taxon>Lythraceae</taxon>
        <taxon>Punica</taxon>
    </lineage>
</organism>
<evidence type="ECO:0000313" key="3">
    <source>
        <dbReference type="EMBL" id="PKI53514.1"/>
    </source>
</evidence>
<dbReference type="GO" id="GO:0004523">
    <property type="term" value="F:RNA-DNA hybrid ribonuclease activity"/>
    <property type="evidence" value="ECO:0007669"/>
    <property type="project" value="InterPro"/>
</dbReference>
<dbReference type="STRING" id="22663.A0A2I0JBA7"/>
<feature type="coiled-coil region" evidence="1">
    <location>
        <begin position="212"/>
        <end position="239"/>
    </location>
</feature>
<dbReference type="Pfam" id="PF13456">
    <property type="entry name" value="RVT_3"/>
    <property type="match status" value="1"/>
</dbReference>
<dbReference type="InterPro" id="IPR002156">
    <property type="entry name" value="RNaseH_domain"/>
</dbReference>
<sequence length="304" mass="34643">MKDIQRLTGRLAALSHFLVRSGNRCLPFFKMLKGTKKTRYLSGLRSMKKRSKNFKSCKKAQTLFPSTPHRDTLRSTLREILHRPDASSRLTKWAVELTKFSLEYGKRKAIKGQVLPDFVVEMAQAPLLMQNKNLMQIDKWILMNDGSSTSMGTSESCILIPPKRELLKYSQVLIFLAMNNEADYEALITRLMIAKGAGVEKVLVKCDSQLIVNQVKGEYELLEDKMKTYANRARELLTSFKKAHIKSIRRHDNTLTDSFKYDSLSKRTVAAPSAAEFIQSGVMPSDSKEAKRIRALTPQYIVMD</sequence>
<dbReference type="Gene3D" id="3.30.420.10">
    <property type="entry name" value="Ribonuclease H-like superfamily/Ribonuclease H"/>
    <property type="match status" value="1"/>
</dbReference>
<dbReference type="PANTHER" id="PTHR48475:SF2">
    <property type="entry name" value="RIBONUCLEASE H"/>
    <property type="match status" value="1"/>
</dbReference>
<feature type="domain" description="RNase H type-1" evidence="2">
    <location>
        <begin position="178"/>
        <end position="257"/>
    </location>
</feature>
<proteinExistence type="predicted"/>
<keyword evidence="1" id="KW-0175">Coiled coil</keyword>
<evidence type="ECO:0000256" key="1">
    <source>
        <dbReference type="SAM" id="Coils"/>
    </source>
</evidence>
<dbReference type="Proteomes" id="UP000233551">
    <property type="component" value="Unassembled WGS sequence"/>
</dbReference>
<dbReference type="InterPro" id="IPR036397">
    <property type="entry name" value="RNaseH_sf"/>
</dbReference>
<dbReference type="AlphaFoldDB" id="A0A2I0JBA7"/>
<accession>A0A2I0JBA7</accession>
<name>A0A2I0JBA7_PUNGR</name>
<evidence type="ECO:0000313" key="4">
    <source>
        <dbReference type="Proteomes" id="UP000233551"/>
    </source>
</evidence>
<dbReference type="EMBL" id="PGOL01001853">
    <property type="protein sequence ID" value="PKI53514.1"/>
    <property type="molecule type" value="Genomic_DNA"/>
</dbReference>
<keyword evidence="4" id="KW-1185">Reference proteome</keyword>
<reference evidence="3 4" key="1">
    <citation type="submission" date="2017-11" db="EMBL/GenBank/DDBJ databases">
        <title>De-novo sequencing of pomegranate (Punica granatum L.) genome.</title>
        <authorList>
            <person name="Akparov Z."/>
            <person name="Amiraslanov A."/>
            <person name="Hajiyeva S."/>
            <person name="Abbasov M."/>
            <person name="Kaur K."/>
            <person name="Hamwieh A."/>
            <person name="Solovyev V."/>
            <person name="Salamov A."/>
            <person name="Braich B."/>
            <person name="Kosarev P."/>
            <person name="Mahmoud A."/>
            <person name="Hajiyev E."/>
            <person name="Babayeva S."/>
            <person name="Izzatullayeva V."/>
            <person name="Mammadov A."/>
            <person name="Mammadov A."/>
            <person name="Sharifova S."/>
            <person name="Ojaghi J."/>
            <person name="Eynullazada K."/>
            <person name="Bayramov B."/>
            <person name="Abdulazimova A."/>
            <person name="Shahmuradov I."/>
        </authorList>
    </citation>
    <scope>NUCLEOTIDE SEQUENCE [LARGE SCALE GENOMIC DNA]</scope>
    <source>
        <strain evidence="4">cv. AG2017</strain>
        <tissue evidence="3">Leaf</tissue>
    </source>
</reference>
<gene>
    <name evidence="3" type="ORF">CRG98_026059</name>
</gene>